<dbReference type="GO" id="GO:0003677">
    <property type="term" value="F:DNA binding"/>
    <property type="evidence" value="ECO:0007669"/>
    <property type="project" value="InterPro"/>
</dbReference>
<name>A0A1M6N0C5_9FIRM</name>
<dbReference type="SUPFAM" id="SSF48452">
    <property type="entry name" value="TPR-like"/>
    <property type="match status" value="2"/>
</dbReference>
<evidence type="ECO:0000256" key="1">
    <source>
        <dbReference type="ARBA" id="ARBA00022741"/>
    </source>
</evidence>
<dbReference type="Pfam" id="PF03704">
    <property type="entry name" value="BTAD"/>
    <property type="match status" value="1"/>
</dbReference>
<feature type="domain" description="Orc1-like AAA ATPase" evidence="5">
    <location>
        <begin position="247"/>
        <end position="423"/>
    </location>
</feature>
<dbReference type="STRING" id="1123349.SAMN02744037_01118"/>
<dbReference type="SMART" id="SM00028">
    <property type="entry name" value="TPR"/>
    <property type="match status" value="5"/>
</dbReference>
<dbReference type="Pfam" id="PF13191">
    <property type="entry name" value="AAA_16"/>
    <property type="match status" value="1"/>
</dbReference>
<evidence type="ECO:0000256" key="3">
    <source>
        <dbReference type="PROSITE-ProRule" id="PRU00339"/>
    </source>
</evidence>
<dbReference type="InterPro" id="IPR005158">
    <property type="entry name" value="BTAD"/>
</dbReference>
<sequence length="1014" mass="120321">MEIINVKLFDTPVVYKNNERIYFPYKKSEALFYYLVVNKQATREELVNLFWGETEESTAKKNLRNAMYQIRKIFDMDIVISPQKSVVILNSKIKLESDLDSFLNNENIFLENNYGEFLKGFIVKNSEAFGWWISKKRQEYKDMYIYKLHNKIKYFLDKKEYDNAQKIAKILISEDEFDERAYRIIMDIYCKQGFFNKAIDTYNKLSEVLKNELEVTPDIKTKEIYDQIINMKSTKQEENKNNNEDLFFGREKELKFLKYNYNKFLTSKEGKSVLIIGEAGIGKSKLKDIFINNVNKKEIYLIDAICYQAEENYILKPWNSIFFTLSNIIKKEKINIPILWKELISHVFPVFNLEDKNININTIENIDSLKYQSIENAIISLFKNLAQRKKILLVFDDIQWMDKTSLSLLQSLIIDDKENNIIFIGNLRNSYEHKIDKFIALMAKFNKIEKIKLNRFNKKEVEEFSKLLLPEYEINNFLSEKIYKESEGNIFFLIEILNTLKNQGNINFMSSKIQDILKSRFIDISDDARKILNIASLFFEGFTINILKLIIGKDELDIMDIIEELENKFIIKEIISEDEIKFTFTHQKLREYIYMNQSAARRKILHNKIGLILEKSLKNDTSDRIMYSKLIYHFSNGGNKIKNLEYTIKNIKSYLDFTHELFPIENKEISINNLHINEEDIQKHFENIEQILNSIDYKHDSEIINLYILFFYMKGRYLIREGEYEKGIYCIQDVIRKSINIKNYNYILECYKQMIYYCIQTYNLDMIDKYINESLIIAKEKNIKHEVGILFRLKGLSCIMSCEYEKAQEFLNESINIFNSINKIYGNYSLNIAAAYNYIGEINRRKKNFLDSIKYYDKAISICENEKIIGGLSLFNTNAAQASFDMKEYKLAKKYLKKAIDLYKEIDSLWGRSICNGYMSIVSLIENNYKDSLYYLKEAQKYSKKLKSPYEQGIVCRVEAQIKIEISKNEKLHNMFSEYLPLTYEDYCDKGIELLKRINGCYEIEILKNLKTNL</sequence>
<dbReference type="PANTHER" id="PTHR16305:SF28">
    <property type="entry name" value="GUANYLATE CYCLASE DOMAIN-CONTAINING PROTEIN"/>
    <property type="match status" value="1"/>
</dbReference>
<organism evidence="6 7">
    <name type="scientific">Tepidibacter formicigenes DSM 15518</name>
    <dbReference type="NCBI Taxonomy" id="1123349"/>
    <lineage>
        <taxon>Bacteria</taxon>
        <taxon>Bacillati</taxon>
        <taxon>Bacillota</taxon>
        <taxon>Clostridia</taxon>
        <taxon>Peptostreptococcales</taxon>
        <taxon>Peptostreptococcaceae</taxon>
        <taxon>Tepidibacter</taxon>
    </lineage>
</organism>
<dbReference type="InterPro" id="IPR027417">
    <property type="entry name" value="P-loop_NTPase"/>
</dbReference>
<dbReference type="GO" id="GO:0004016">
    <property type="term" value="F:adenylate cyclase activity"/>
    <property type="evidence" value="ECO:0007669"/>
    <property type="project" value="TreeGrafter"/>
</dbReference>
<evidence type="ECO:0000313" key="7">
    <source>
        <dbReference type="Proteomes" id="UP000242497"/>
    </source>
</evidence>
<reference evidence="7" key="1">
    <citation type="submission" date="2016-11" db="EMBL/GenBank/DDBJ databases">
        <authorList>
            <person name="Varghese N."/>
            <person name="Submissions S."/>
        </authorList>
    </citation>
    <scope>NUCLEOTIDE SEQUENCE [LARGE SCALE GENOMIC DNA]</scope>
    <source>
        <strain evidence="7">DSM 15518</strain>
    </source>
</reference>
<feature type="repeat" description="TPR" evidence="3">
    <location>
        <begin position="833"/>
        <end position="866"/>
    </location>
</feature>
<dbReference type="InterPro" id="IPR016032">
    <property type="entry name" value="Sig_transdc_resp-reg_C-effctor"/>
</dbReference>
<feature type="domain" description="Bacterial transcriptional activator" evidence="4">
    <location>
        <begin position="130"/>
        <end position="228"/>
    </location>
</feature>
<dbReference type="AlphaFoldDB" id="A0A1M6N0C5"/>
<dbReference type="GO" id="GO:0005524">
    <property type="term" value="F:ATP binding"/>
    <property type="evidence" value="ECO:0007669"/>
    <property type="project" value="UniProtKB-KW"/>
</dbReference>
<dbReference type="GO" id="GO:0005737">
    <property type="term" value="C:cytoplasm"/>
    <property type="evidence" value="ECO:0007669"/>
    <property type="project" value="TreeGrafter"/>
</dbReference>
<dbReference type="Gene3D" id="1.25.40.10">
    <property type="entry name" value="Tetratricopeptide repeat domain"/>
    <property type="match status" value="2"/>
</dbReference>
<dbReference type="SUPFAM" id="SSF52540">
    <property type="entry name" value="P-loop containing nucleoside triphosphate hydrolases"/>
    <property type="match status" value="1"/>
</dbReference>
<dbReference type="Gene3D" id="3.40.50.300">
    <property type="entry name" value="P-loop containing nucleotide triphosphate hydrolases"/>
    <property type="match status" value="1"/>
</dbReference>
<gene>
    <name evidence="6" type="ORF">SAMN02744037_01118</name>
</gene>
<accession>A0A1M6N0C5</accession>
<dbReference type="RefSeq" id="WP_072888075.1">
    <property type="nucleotide sequence ID" value="NZ_FRAE01000019.1"/>
</dbReference>
<dbReference type="InterPro" id="IPR036388">
    <property type="entry name" value="WH-like_DNA-bd_sf"/>
</dbReference>
<dbReference type="InterPro" id="IPR041664">
    <property type="entry name" value="AAA_16"/>
</dbReference>
<dbReference type="InterPro" id="IPR011990">
    <property type="entry name" value="TPR-like_helical_dom_sf"/>
</dbReference>
<dbReference type="OrthoDB" id="190810at2"/>
<dbReference type="EMBL" id="FRAE01000019">
    <property type="protein sequence ID" value="SHJ89161.1"/>
    <property type="molecule type" value="Genomic_DNA"/>
</dbReference>
<dbReference type="InterPro" id="IPR019734">
    <property type="entry name" value="TPR_rpt"/>
</dbReference>
<keyword evidence="2" id="KW-0067">ATP-binding</keyword>
<keyword evidence="3" id="KW-0802">TPR repeat</keyword>
<dbReference type="PANTHER" id="PTHR16305">
    <property type="entry name" value="TESTICULAR SOLUBLE ADENYLYL CYCLASE"/>
    <property type="match status" value="1"/>
</dbReference>
<keyword evidence="1" id="KW-0547">Nucleotide-binding</keyword>
<evidence type="ECO:0000313" key="6">
    <source>
        <dbReference type="EMBL" id="SHJ89161.1"/>
    </source>
</evidence>
<evidence type="ECO:0000259" key="4">
    <source>
        <dbReference type="Pfam" id="PF03704"/>
    </source>
</evidence>
<protein>
    <submittedName>
        <fullName evidence="6">Pentatricopeptide repeat domain-containing protein (PPR motif)</fullName>
    </submittedName>
</protein>
<proteinExistence type="predicted"/>
<evidence type="ECO:0000259" key="5">
    <source>
        <dbReference type="Pfam" id="PF13191"/>
    </source>
</evidence>
<dbReference type="PROSITE" id="PS50005">
    <property type="entry name" value="TPR"/>
    <property type="match status" value="1"/>
</dbReference>
<dbReference type="Proteomes" id="UP000242497">
    <property type="component" value="Unassembled WGS sequence"/>
</dbReference>
<evidence type="ECO:0000256" key="2">
    <source>
        <dbReference type="ARBA" id="ARBA00022840"/>
    </source>
</evidence>
<dbReference type="SUPFAM" id="SSF46894">
    <property type="entry name" value="C-terminal effector domain of the bipartite response regulators"/>
    <property type="match status" value="1"/>
</dbReference>
<keyword evidence="7" id="KW-1185">Reference proteome</keyword>
<dbReference type="GO" id="GO:0006355">
    <property type="term" value="P:regulation of DNA-templated transcription"/>
    <property type="evidence" value="ECO:0007669"/>
    <property type="project" value="InterPro"/>
</dbReference>
<dbReference type="Gene3D" id="1.10.10.10">
    <property type="entry name" value="Winged helix-like DNA-binding domain superfamily/Winged helix DNA-binding domain"/>
    <property type="match status" value="1"/>
</dbReference>